<keyword evidence="2" id="KW-1185">Reference proteome</keyword>
<sequence>MKSCTLLFKEKYTNYQCSTIKKSSNHFHCRGQGFFNVDIDLHWSESRRRKKKRKKFIACFILEDKKLNKHLFKAKEFFLEEKKKQKENMNAVKFSCLLLCVAATIWNVNAVSDQQEEEKEIRQKRQFYHRYPPPFPPRMPPPRPFYPQGRYGRYGRYEVIRPMARYPGYMRPYF</sequence>
<evidence type="ECO:0000313" key="1">
    <source>
        <dbReference type="EMBL" id="KRZ70360.1"/>
    </source>
</evidence>
<comment type="caution">
    <text evidence="1">The sequence shown here is derived from an EMBL/GenBank/DDBJ whole genome shotgun (WGS) entry which is preliminary data.</text>
</comment>
<dbReference type="Proteomes" id="UP000054843">
    <property type="component" value="Unassembled WGS sequence"/>
</dbReference>
<reference evidence="1 2" key="1">
    <citation type="submission" date="2015-01" db="EMBL/GenBank/DDBJ databases">
        <title>Evolution of Trichinella species and genotypes.</title>
        <authorList>
            <person name="Korhonen P.K."/>
            <person name="Edoardo P."/>
            <person name="Giuseppe L.R."/>
            <person name="Gasser R.B."/>
        </authorList>
    </citation>
    <scope>NUCLEOTIDE SEQUENCE [LARGE SCALE GENOMIC DNA]</scope>
    <source>
        <strain evidence="1">ISS1980</strain>
    </source>
</reference>
<accession>A0A0V1MEP1</accession>
<name>A0A0V1MEP1_9BILA</name>
<gene>
    <name evidence="1" type="ORF">T10_8312</name>
</gene>
<evidence type="ECO:0000313" key="2">
    <source>
        <dbReference type="Proteomes" id="UP000054843"/>
    </source>
</evidence>
<organism evidence="1 2">
    <name type="scientific">Trichinella papuae</name>
    <dbReference type="NCBI Taxonomy" id="268474"/>
    <lineage>
        <taxon>Eukaryota</taxon>
        <taxon>Metazoa</taxon>
        <taxon>Ecdysozoa</taxon>
        <taxon>Nematoda</taxon>
        <taxon>Enoplea</taxon>
        <taxon>Dorylaimia</taxon>
        <taxon>Trichinellida</taxon>
        <taxon>Trichinellidae</taxon>
        <taxon>Trichinella</taxon>
    </lineage>
</organism>
<protein>
    <submittedName>
        <fullName evidence="1">Uncharacterized protein</fullName>
    </submittedName>
</protein>
<dbReference type="AlphaFoldDB" id="A0A0V1MEP1"/>
<dbReference type="EMBL" id="JYDO01000115">
    <property type="protein sequence ID" value="KRZ70360.1"/>
    <property type="molecule type" value="Genomic_DNA"/>
</dbReference>
<proteinExistence type="predicted"/>